<organism evidence="3 4">
    <name type="scientific">Campylobacter portucalensis</name>
    <dbReference type="NCBI Taxonomy" id="2608384"/>
    <lineage>
        <taxon>Bacteria</taxon>
        <taxon>Pseudomonadati</taxon>
        <taxon>Campylobacterota</taxon>
        <taxon>Epsilonproteobacteria</taxon>
        <taxon>Campylobacterales</taxon>
        <taxon>Campylobacteraceae</taxon>
        <taxon>Campylobacter</taxon>
    </lineage>
</organism>
<keyword evidence="4" id="KW-1185">Reference proteome</keyword>
<dbReference type="GO" id="GO:0048038">
    <property type="term" value="F:quinone binding"/>
    <property type="evidence" value="ECO:0007669"/>
    <property type="project" value="UniProtKB-UniRule"/>
</dbReference>
<feature type="transmembrane region" description="Helical" evidence="2">
    <location>
        <begin position="54"/>
        <end position="71"/>
    </location>
</feature>
<accession>A0A6L5WFI8</accession>
<dbReference type="PANTHER" id="PTHR33269">
    <property type="entry name" value="NADH-UBIQUINONE OXIDOREDUCTASE CHAIN 6"/>
    <property type="match status" value="1"/>
</dbReference>
<dbReference type="GO" id="GO:0008137">
    <property type="term" value="F:NADH dehydrogenase (ubiquinone) activity"/>
    <property type="evidence" value="ECO:0007669"/>
    <property type="project" value="UniProtKB-UniRule"/>
</dbReference>
<comment type="catalytic activity">
    <reaction evidence="2">
        <text>a quinone + NADH + 5 H(+)(in) = a quinol + NAD(+) + 4 H(+)(out)</text>
        <dbReference type="Rhea" id="RHEA:57888"/>
        <dbReference type="ChEBI" id="CHEBI:15378"/>
        <dbReference type="ChEBI" id="CHEBI:24646"/>
        <dbReference type="ChEBI" id="CHEBI:57540"/>
        <dbReference type="ChEBI" id="CHEBI:57945"/>
        <dbReference type="ChEBI" id="CHEBI:132124"/>
    </reaction>
</comment>
<protein>
    <recommendedName>
        <fullName evidence="2">NADH-quinone oxidoreductase subunit J</fullName>
        <ecNumber evidence="2">7.1.1.-</ecNumber>
    </recommendedName>
</protein>
<comment type="subcellular location">
    <subcellularLocation>
        <location evidence="2">Cell membrane</location>
        <topology evidence="2">Multi-pass membrane protein</topology>
    </subcellularLocation>
</comment>
<gene>
    <name evidence="3" type="ORF">F1B92_00615</name>
</gene>
<reference evidence="3 4" key="1">
    <citation type="submission" date="2019-09" db="EMBL/GenBank/DDBJ databases">
        <authorList>
            <person name="Silva M."/>
            <person name="Pereira G."/>
            <person name="Lopes-Da-Costa L."/>
            <person name="Silva E."/>
        </authorList>
    </citation>
    <scope>NUCLEOTIDE SEQUENCE [LARGE SCALE GENOMIC DNA]</scope>
    <source>
        <strain evidence="3 4">FMV-PI01</strain>
    </source>
</reference>
<feature type="transmembrane region" description="Helical" evidence="2">
    <location>
        <begin position="138"/>
        <end position="160"/>
    </location>
</feature>
<dbReference type="EMBL" id="VWSJ01000001">
    <property type="protein sequence ID" value="MSN95714.1"/>
    <property type="molecule type" value="Genomic_DNA"/>
</dbReference>
<evidence type="ECO:0000313" key="3">
    <source>
        <dbReference type="EMBL" id="MSN95714.1"/>
    </source>
</evidence>
<dbReference type="PANTHER" id="PTHR33269:SF17">
    <property type="entry name" value="NADH-UBIQUINONE OXIDOREDUCTASE CHAIN 6"/>
    <property type="match status" value="1"/>
</dbReference>
<dbReference type="InterPro" id="IPR042106">
    <property type="entry name" value="Nuo/plastoQ_OxRdtase_6_NuoJ"/>
</dbReference>
<dbReference type="Proteomes" id="UP000476338">
    <property type="component" value="Unassembled WGS sequence"/>
</dbReference>
<dbReference type="RefSeq" id="WP_154569984.1">
    <property type="nucleotide sequence ID" value="NZ_VWSJ01000001.1"/>
</dbReference>
<keyword evidence="2" id="KW-0874">Quinone</keyword>
<evidence type="ECO:0000313" key="4">
    <source>
        <dbReference type="Proteomes" id="UP000476338"/>
    </source>
</evidence>
<keyword evidence="2" id="KW-0472">Membrane</keyword>
<name>A0A6L5WFI8_9BACT</name>
<dbReference type="Gene3D" id="1.20.120.1200">
    <property type="entry name" value="NADH-ubiquinone/plastoquinone oxidoreductase chain 6, subunit NuoJ"/>
    <property type="match status" value="1"/>
</dbReference>
<dbReference type="Pfam" id="PF00499">
    <property type="entry name" value="Oxidored_q3"/>
    <property type="match status" value="1"/>
</dbReference>
<dbReference type="AlphaFoldDB" id="A0A6L5WFI8"/>
<keyword evidence="3" id="KW-0560">Oxidoreductase</keyword>
<dbReference type="GO" id="GO:0016491">
    <property type="term" value="F:oxidoreductase activity"/>
    <property type="evidence" value="ECO:0007669"/>
    <property type="project" value="UniProtKB-KW"/>
</dbReference>
<reference evidence="3 4" key="2">
    <citation type="submission" date="2020-03" db="EMBL/GenBank/DDBJ databases">
        <title>Campylobacter portucalensis sp. nov., a new species of Campylobacter isolated from the reproductive tract of bulls.</title>
        <authorList>
            <person name="Silva M.F."/>
            <person name="Pereira G."/>
            <person name="Carneiro C."/>
            <person name="Hemphill A."/>
            <person name="Mateus L."/>
            <person name="Lopes-Da-Costa L."/>
            <person name="Silva E."/>
        </authorList>
    </citation>
    <scope>NUCLEOTIDE SEQUENCE [LARGE SCALE GENOMIC DNA]</scope>
    <source>
        <strain evidence="3 4">FMV-PI01</strain>
    </source>
</reference>
<keyword evidence="2" id="KW-0520">NAD</keyword>
<evidence type="ECO:0000256" key="1">
    <source>
        <dbReference type="ARBA" id="ARBA00005698"/>
    </source>
</evidence>
<feature type="transmembrane region" description="Helical" evidence="2">
    <location>
        <begin position="28"/>
        <end position="48"/>
    </location>
</feature>
<proteinExistence type="inferred from homology"/>
<comment type="function">
    <text evidence="2">NDH-1 shuttles electrons from NADH, via FMN and iron-sulfur (Fe-S) centers, to quinones in the respiratory chain. Couples the redox reaction to proton translocation (for every two electrons transferred, four hydrogen ions are translocated across the cytoplasmic membrane), and thus conserves the redox energy in a proton gradient.</text>
</comment>
<sequence length="170" mass="19164">MIEAIGFYFFATLCIVFFSISIFSKKTLYAMSSLAAGMIFVSGLFFILNAEFLGVVQIIVYTGAVVVLYAFSMMFFDANLEVKEKVKAKKLIYTLCVFSSLLLFLMILMPFANFSFKSEILNEIPNTNAIGKVLFSRYILVFEIAALMLLVAMICGIVLTHKEMDKKELK</sequence>
<dbReference type="NCBIfam" id="NF005167">
    <property type="entry name" value="PRK06638.2-2"/>
    <property type="match status" value="1"/>
</dbReference>
<evidence type="ECO:0000256" key="2">
    <source>
        <dbReference type="RuleBase" id="RU004429"/>
    </source>
</evidence>
<feature type="transmembrane region" description="Helical" evidence="2">
    <location>
        <begin position="6"/>
        <end position="23"/>
    </location>
</feature>
<dbReference type="GO" id="GO:0005886">
    <property type="term" value="C:plasma membrane"/>
    <property type="evidence" value="ECO:0007669"/>
    <property type="project" value="UniProtKB-SubCell"/>
</dbReference>
<keyword evidence="2" id="KW-1003">Cell membrane</keyword>
<feature type="transmembrane region" description="Helical" evidence="2">
    <location>
        <begin position="91"/>
        <end position="112"/>
    </location>
</feature>
<dbReference type="EC" id="7.1.1.-" evidence="2"/>
<keyword evidence="2" id="KW-1133">Transmembrane helix</keyword>
<dbReference type="InterPro" id="IPR001457">
    <property type="entry name" value="NADH_UbQ/plastoQ_OxRdtase_su6"/>
</dbReference>
<comment type="similarity">
    <text evidence="1 2">Belongs to the complex I subunit 6 family.</text>
</comment>
<comment type="caution">
    <text evidence="3">The sequence shown here is derived from an EMBL/GenBank/DDBJ whole genome shotgun (WGS) entry which is preliminary data.</text>
</comment>
<keyword evidence="2" id="KW-0812">Transmembrane</keyword>